<evidence type="ECO:0000313" key="2">
    <source>
        <dbReference type="Proteomes" id="UP000295221"/>
    </source>
</evidence>
<keyword evidence="2" id="KW-1185">Reference proteome</keyword>
<gene>
    <name evidence="1" type="ORF">EV194_101452</name>
</gene>
<name>A0A4R2GNZ0_9BACT</name>
<organism evidence="1 2">
    <name type="scientific">Natronoflexus pectinivorans</name>
    <dbReference type="NCBI Taxonomy" id="682526"/>
    <lineage>
        <taxon>Bacteria</taxon>
        <taxon>Pseudomonadati</taxon>
        <taxon>Bacteroidota</taxon>
        <taxon>Bacteroidia</taxon>
        <taxon>Marinilabiliales</taxon>
        <taxon>Marinilabiliaceae</taxon>
        <taxon>Natronoflexus</taxon>
    </lineage>
</organism>
<dbReference type="AlphaFoldDB" id="A0A4R2GNZ0"/>
<dbReference type="OrthoDB" id="1118101at2"/>
<proteinExistence type="predicted"/>
<dbReference type="EMBL" id="SLWK01000001">
    <property type="protein sequence ID" value="TCO10820.1"/>
    <property type="molecule type" value="Genomic_DNA"/>
</dbReference>
<reference evidence="1 2" key="1">
    <citation type="submission" date="2019-03" db="EMBL/GenBank/DDBJ databases">
        <title>Genomic Encyclopedia of Type Strains, Phase IV (KMG-IV): sequencing the most valuable type-strain genomes for metagenomic binning, comparative biology and taxonomic classification.</title>
        <authorList>
            <person name="Goeker M."/>
        </authorList>
    </citation>
    <scope>NUCLEOTIDE SEQUENCE [LARGE SCALE GENOMIC DNA]</scope>
    <source>
        <strain evidence="1 2">DSM 24179</strain>
    </source>
</reference>
<evidence type="ECO:0000313" key="1">
    <source>
        <dbReference type="EMBL" id="TCO10820.1"/>
    </source>
</evidence>
<protein>
    <submittedName>
        <fullName evidence="1">Putative adhesin</fullName>
    </submittedName>
</protein>
<dbReference type="RefSeq" id="WP_132431627.1">
    <property type="nucleotide sequence ID" value="NZ_SLWK01000001.1"/>
</dbReference>
<dbReference type="Proteomes" id="UP000295221">
    <property type="component" value="Unassembled WGS sequence"/>
</dbReference>
<dbReference type="PANTHER" id="PTHR34094">
    <property type="match status" value="1"/>
</dbReference>
<accession>A0A4R2GNZ0</accession>
<comment type="caution">
    <text evidence="1">The sequence shown here is derived from an EMBL/GenBank/DDBJ whole genome shotgun (WGS) entry which is preliminary data.</text>
</comment>
<sequence>MRKKTTLLIFLILFLTNLKGQELIDSVKESFENVTQLNVRGVFCKVDILAGTDKVVEFEGQIRAVRRHEEIKIRYEQKGSVLSVWIDKPDNLPAQTKGFLAFTVPSSIKLQVETISGNIVTKDAGTSTVELKSLSGTISAENINGNLKVSTVSGGINATRIIGNVESKTLSGSTSIEEVQGELNVNSVSGRVKASSVLNGVIVKSTSGSVTADQVIGSVDVKTVSGAINLQSIRGDINATSSSGSISLDGVVGGLYLKSVSGRISGNDLVLTSNSQFYNTSGNIDVTLGTDLNMLSFNLTTTSGSLTVGNTRATRNLVYGDGEIVVTARTTSGNQRFR</sequence>
<dbReference type="PANTHER" id="PTHR34094:SF1">
    <property type="entry name" value="PROTEIN FAM185A"/>
    <property type="match status" value="1"/>
</dbReference>